<dbReference type="GO" id="GO:1904659">
    <property type="term" value="P:D-glucose transmembrane transport"/>
    <property type="evidence" value="ECO:0007669"/>
    <property type="project" value="TreeGrafter"/>
</dbReference>
<reference evidence="6" key="1">
    <citation type="submission" date="2019-05" db="EMBL/GenBank/DDBJ databases">
        <authorList>
            <consortium name="Pathogen Informatics"/>
        </authorList>
    </citation>
    <scope>NUCLEOTIDE SEQUENCE [LARGE SCALE GENOMIC DNA]</scope>
    <source>
        <strain evidence="6">NCTC12965</strain>
    </source>
</reference>
<comment type="subcellular location">
    <subcellularLocation>
        <location evidence="1">Cell membrane</location>
        <topology evidence="1">Multi-pass membrane protein</topology>
    </subcellularLocation>
</comment>
<organism evidence="6">
    <name type="scientific">Serratia fonticola</name>
    <dbReference type="NCBI Taxonomy" id="47917"/>
    <lineage>
        <taxon>Bacteria</taxon>
        <taxon>Pseudomonadati</taxon>
        <taxon>Pseudomonadota</taxon>
        <taxon>Gammaproteobacteria</taxon>
        <taxon>Enterobacterales</taxon>
        <taxon>Yersiniaceae</taxon>
        <taxon>Serratia</taxon>
    </lineage>
</organism>
<evidence type="ECO:0000256" key="2">
    <source>
        <dbReference type="ARBA" id="ARBA00022448"/>
    </source>
</evidence>
<dbReference type="EMBL" id="CABEEZ010000080">
    <property type="protein sequence ID" value="VTR35502.1"/>
    <property type="molecule type" value="Genomic_DNA"/>
</dbReference>
<keyword evidence="5" id="KW-1133">Transmembrane helix</keyword>
<accession>A0A4U9UTM8</accession>
<dbReference type="PANTHER" id="PTHR23535">
    <property type="entry name" value="SUGAR EFFLUX TRANSPORTER A-RELATED"/>
    <property type="match status" value="1"/>
</dbReference>
<evidence type="ECO:0000256" key="3">
    <source>
        <dbReference type="ARBA" id="ARBA00022475"/>
    </source>
</evidence>
<keyword evidence="4" id="KW-0762">Sugar transport</keyword>
<feature type="transmembrane region" description="Helical" evidence="5">
    <location>
        <begin position="16"/>
        <end position="33"/>
    </location>
</feature>
<evidence type="ECO:0000256" key="4">
    <source>
        <dbReference type="ARBA" id="ARBA00022597"/>
    </source>
</evidence>
<keyword evidence="5" id="KW-0812">Transmembrane</keyword>
<protein>
    <submittedName>
        <fullName evidence="6">Sugar efflux transporter B</fullName>
    </submittedName>
</protein>
<dbReference type="GO" id="GO:0015767">
    <property type="term" value="P:lactose transport"/>
    <property type="evidence" value="ECO:0007669"/>
    <property type="project" value="TreeGrafter"/>
</dbReference>
<dbReference type="GO" id="GO:0036448">
    <property type="term" value="P:cellular response to glucose-phosphate stress"/>
    <property type="evidence" value="ECO:0007669"/>
    <property type="project" value="TreeGrafter"/>
</dbReference>
<evidence type="ECO:0000313" key="6">
    <source>
        <dbReference type="EMBL" id="VTR35502.1"/>
    </source>
</evidence>
<dbReference type="AlphaFoldDB" id="A0A4U9UTM8"/>
<keyword evidence="2" id="KW-0813">Transport</keyword>
<proteinExistence type="predicted"/>
<dbReference type="PANTHER" id="PTHR23535:SF2">
    <property type="entry name" value="SUGAR EFFLUX TRANSPORTER A-RELATED"/>
    <property type="match status" value="1"/>
</dbReference>
<name>A0A4U9UTM8_SERFO</name>
<gene>
    <name evidence="6" type="primary">setB_3</name>
    <name evidence="6" type="ORF">NCTC12965_03802</name>
</gene>
<evidence type="ECO:0000256" key="5">
    <source>
        <dbReference type="SAM" id="Phobius"/>
    </source>
</evidence>
<keyword evidence="5" id="KW-0472">Membrane</keyword>
<dbReference type="SUPFAM" id="SSF103473">
    <property type="entry name" value="MFS general substrate transporter"/>
    <property type="match status" value="1"/>
</dbReference>
<dbReference type="GO" id="GO:0005886">
    <property type="term" value="C:plasma membrane"/>
    <property type="evidence" value="ECO:0007669"/>
    <property type="project" value="UniProtKB-SubCell"/>
</dbReference>
<keyword evidence="3" id="KW-1003">Cell membrane</keyword>
<dbReference type="GO" id="GO:0005351">
    <property type="term" value="F:carbohydrate:proton symporter activity"/>
    <property type="evidence" value="ECO:0007669"/>
    <property type="project" value="TreeGrafter"/>
</dbReference>
<sequence>MLGALACALFAWNRNYYLLLFVGVLLSSFGSTANPQMFALAREHAEHTGRGTVMFSSSCVLRFRWPG</sequence>
<evidence type="ECO:0000256" key="1">
    <source>
        <dbReference type="ARBA" id="ARBA00004651"/>
    </source>
</evidence>
<dbReference type="InterPro" id="IPR036259">
    <property type="entry name" value="MFS_trans_sf"/>
</dbReference>